<dbReference type="NCBIfam" id="TIGR01845">
    <property type="entry name" value="outer_NodT"/>
    <property type="match status" value="1"/>
</dbReference>
<organism evidence="3 4">
    <name type="scientific">Terriglobus roseus</name>
    <dbReference type="NCBI Taxonomy" id="392734"/>
    <lineage>
        <taxon>Bacteria</taxon>
        <taxon>Pseudomonadati</taxon>
        <taxon>Acidobacteriota</taxon>
        <taxon>Terriglobia</taxon>
        <taxon>Terriglobales</taxon>
        <taxon>Acidobacteriaceae</taxon>
        <taxon>Terriglobus</taxon>
    </lineage>
</organism>
<dbReference type="Gene3D" id="1.20.1600.10">
    <property type="entry name" value="Outer membrane efflux proteins (OEP)"/>
    <property type="match status" value="1"/>
</dbReference>
<dbReference type="Pfam" id="PF02321">
    <property type="entry name" value="OEP"/>
    <property type="match status" value="2"/>
</dbReference>
<dbReference type="PROSITE" id="PS51257">
    <property type="entry name" value="PROKAR_LIPOPROTEIN"/>
    <property type="match status" value="1"/>
</dbReference>
<sequence length="478" mass="51694">MKLQLSRRGFLGLVTAAAQTSVYLLTGCMVGPKYIRPAVQTPPAYTAPVAEGGQDIGQVAWWHIFQDDELDHLESVAAIANEDIAIAVARYDKAAATTRTMRAGRLPQVGAVVGAERNREPKFRPNNATTGRAITYNDFATELTASYELDAWGRVRRSIQKSSALRQAASAEVSFVRLTVQAEIAADLCDVREADEELTILDEQIANASHAARLVGTRLHRGLSTAQDLQRTVALADQLQADRQVVSLRRTQFVTAIAILTGQPPERFTIAVRTRPLISPLIPAGVPAQLLLRRPDIAEAERQMSSASAGIGLAKANFLPTLTLTGLAGYQSTNAASLVDWQSTVESLAISAVAPIFTGGRRHAAEDQARAAYRESLEQYKKTVLQAYGGVEDQLAALESLKQQLRYQREVAEADRDVLRLAQQSYTAGLVSYLDVTTAQAALELSEQNICVLSGHAMVASVALIKELGGGWEEIPLP</sequence>
<dbReference type="RefSeq" id="WP_074651993.1">
    <property type="nucleotide sequence ID" value="NZ_FNSD01000001.1"/>
</dbReference>
<dbReference type="InterPro" id="IPR003423">
    <property type="entry name" value="OMP_efflux"/>
</dbReference>
<dbReference type="EMBL" id="FNSD01000001">
    <property type="protein sequence ID" value="SEB39799.1"/>
    <property type="molecule type" value="Genomic_DNA"/>
</dbReference>
<gene>
    <name evidence="3" type="ORF">SAMN05443244_0262</name>
</gene>
<keyword evidence="2" id="KW-1134">Transmembrane beta strand</keyword>
<keyword evidence="2" id="KW-0812">Transmembrane</keyword>
<keyword evidence="2" id="KW-0472">Membrane</keyword>
<evidence type="ECO:0000313" key="3">
    <source>
        <dbReference type="EMBL" id="SEB39799.1"/>
    </source>
</evidence>
<evidence type="ECO:0000256" key="2">
    <source>
        <dbReference type="RuleBase" id="RU362097"/>
    </source>
</evidence>
<dbReference type="Proteomes" id="UP000182409">
    <property type="component" value="Unassembled WGS sequence"/>
</dbReference>
<dbReference type="GO" id="GO:0015562">
    <property type="term" value="F:efflux transmembrane transporter activity"/>
    <property type="evidence" value="ECO:0007669"/>
    <property type="project" value="InterPro"/>
</dbReference>
<dbReference type="SUPFAM" id="SSF56954">
    <property type="entry name" value="Outer membrane efflux proteins (OEP)"/>
    <property type="match status" value="1"/>
</dbReference>
<name>A0A1H4J0G6_9BACT</name>
<reference evidence="3 4" key="1">
    <citation type="submission" date="2016-10" db="EMBL/GenBank/DDBJ databases">
        <authorList>
            <person name="de Groot N.N."/>
        </authorList>
    </citation>
    <scope>NUCLEOTIDE SEQUENCE [LARGE SCALE GENOMIC DNA]</scope>
    <source>
        <strain evidence="3 4">AB35.6</strain>
    </source>
</reference>
<keyword evidence="2 3" id="KW-0449">Lipoprotein</keyword>
<dbReference type="OrthoDB" id="9770517at2"/>
<comment type="subcellular location">
    <subcellularLocation>
        <location evidence="2">Cell membrane</location>
        <topology evidence="2">Lipid-anchor</topology>
    </subcellularLocation>
</comment>
<dbReference type="PANTHER" id="PTHR30203">
    <property type="entry name" value="OUTER MEMBRANE CATION EFFLUX PROTEIN"/>
    <property type="match status" value="1"/>
</dbReference>
<dbReference type="PANTHER" id="PTHR30203:SF33">
    <property type="entry name" value="BLR4455 PROTEIN"/>
    <property type="match status" value="1"/>
</dbReference>
<dbReference type="InterPro" id="IPR010131">
    <property type="entry name" value="MdtP/NodT-like"/>
</dbReference>
<dbReference type="AlphaFoldDB" id="A0A1H4J0G6"/>
<evidence type="ECO:0000256" key="1">
    <source>
        <dbReference type="ARBA" id="ARBA00007613"/>
    </source>
</evidence>
<proteinExistence type="inferred from homology"/>
<comment type="similarity">
    <text evidence="1 2">Belongs to the outer membrane factor (OMF) (TC 1.B.17) family.</text>
</comment>
<evidence type="ECO:0000313" key="4">
    <source>
        <dbReference type="Proteomes" id="UP000182409"/>
    </source>
</evidence>
<accession>A0A1H4J0G6</accession>
<dbReference type="GO" id="GO:0005886">
    <property type="term" value="C:plasma membrane"/>
    <property type="evidence" value="ECO:0007669"/>
    <property type="project" value="UniProtKB-SubCell"/>
</dbReference>
<protein>
    <submittedName>
        <fullName evidence="3">Efflux transporter, outer membrane factor (OMF) lipoprotein, NodT family</fullName>
    </submittedName>
</protein>
<keyword evidence="2" id="KW-0564">Palmitate</keyword>
<dbReference type="Gene3D" id="2.20.200.10">
    <property type="entry name" value="Outer membrane efflux proteins (OEP)"/>
    <property type="match status" value="1"/>
</dbReference>